<dbReference type="Gene3D" id="3.40.50.300">
    <property type="entry name" value="P-loop containing nucleotide triphosphate hydrolases"/>
    <property type="match status" value="1"/>
</dbReference>
<proteinExistence type="predicted"/>
<organism evidence="10 11">
    <name type="scientific">Quercus lobata</name>
    <name type="common">Valley oak</name>
    <dbReference type="NCBI Taxonomy" id="97700"/>
    <lineage>
        <taxon>Eukaryota</taxon>
        <taxon>Viridiplantae</taxon>
        <taxon>Streptophyta</taxon>
        <taxon>Embryophyta</taxon>
        <taxon>Tracheophyta</taxon>
        <taxon>Spermatophyta</taxon>
        <taxon>Magnoliopsida</taxon>
        <taxon>eudicotyledons</taxon>
        <taxon>Gunneridae</taxon>
        <taxon>Pentapetalae</taxon>
        <taxon>rosids</taxon>
        <taxon>fabids</taxon>
        <taxon>Fagales</taxon>
        <taxon>Fagaceae</taxon>
        <taxon>Quercus</taxon>
    </lineage>
</organism>
<dbReference type="Pfam" id="PF23598">
    <property type="entry name" value="LRR_14"/>
    <property type="match status" value="1"/>
</dbReference>
<dbReference type="PANTHER" id="PTHR36766">
    <property type="entry name" value="PLANT BROAD-SPECTRUM MILDEW RESISTANCE PROTEIN RPW8"/>
    <property type="match status" value="1"/>
</dbReference>
<dbReference type="AlphaFoldDB" id="A0A7N2LEU7"/>
<name>A0A7N2LEU7_QUELO</name>
<dbReference type="EMBL" id="LRBV02000004">
    <property type="status" value="NOT_ANNOTATED_CDS"/>
    <property type="molecule type" value="Genomic_DNA"/>
</dbReference>
<dbReference type="GO" id="GO:0051707">
    <property type="term" value="P:response to other organism"/>
    <property type="evidence" value="ECO:0007669"/>
    <property type="project" value="UniProtKB-ARBA"/>
</dbReference>
<evidence type="ECO:0000256" key="4">
    <source>
        <dbReference type="ARBA" id="ARBA00022821"/>
    </source>
</evidence>
<dbReference type="InterPro" id="IPR032675">
    <property type="entry name" value="LRR_dom_sf"/>
</dbReference>
<dbReference type="EnsemblPlants" id="QL04p021400:mrna">
    <property type="protein sequence ID" value="QL04p021400:mrna"/>
    <property type="gene ID" value="QL04p021400"/>
</dbReference>
<dbReference type="PANTHER" id="PTHR36766:SF38">
    <property type="entry name" value="DISEASE RESISTANCE PROTEIN RGA3"/>
    <property type="match status" value="1"/>
</dbReference>
<feature type="domain" description="Disease resistance R13L4/SHOC-2-like LRR" evidence="8">
    <location>
        <begin position="458"/>
        <end position="639"/>
    </location>
</feature>
<evidence type="ECO:0000256" key="3">
    <source>
        <dbReference type="ARBA" id="ARBA00022741"/>
    </source>
</evidence>
<keyword evidence="4" id="KW-0611">Plant defense</keyword>
<evidence type="ECO:0000259" key="9">
    <source>
        <dbReference type="Pfam" id="PF25019"/>
    </source>
</evidence>
<dbReference type="GO" id="GO:0006952">
    <property type="term" value="P:defense response"/>
    <property type="evidence" value="ECO:0007669"/>
    <property type="project" value="UniProtKB-KW"/>
</dbReference>
<keyword evidence="3" id="KW-0547">Nucleotide-binding</keyword>
<evidence type="ECO:0000259" key="7">
    <source>
        <dbReference type="Pfam" id="PF18052"/>
    </source>
</evidence>
<dbReference type="Gene3D" id="3.80.10.10">
    <property type="entry name" value="Ribonuclease Inhibitor"/>
    <property type="match status" value="2"/>
</dbReference>
<dbReference type="InterPro" id="IPR003591">
    <property type="entry name" value="Leu-rich_rpt_typical-subtyp"/>
</dbReference>
<dbReference type="SMART" id="SM00369">
    <property type="entry name" value="LRR_TYP"/>
    <property type="match status" value="3"/>
</dbReference>
<dbReference type="OMA" id="HGSNVNL"/>
<dbReference type="InterPro" id="IPR055414">
    <property type="entry name" value="LRR_R13L4/SHOC2-like"/>
</dbReference>
<dbReference type="PRINTS" id="PR00364">
    <property type="entry name" value="DISEASERSIST"/>
</dbReference>
<dbReference type="GO" id="GO:0043531">
    <property type="term" value="F:ADP binding"/>
    <property type="evidence" value="ECO:0007669"/>
    <property type="project" value="InterPro"/>
</dbReference>
<dbReference type="SUPFAM" id="SSF52058">
    <property type="entry name" value="L domain-like"/>
    <property type="match status" value="1"/>
</dbReference>
<dbReference type="Gene3D" id="1.20.5.4130">
    <property type="match status" value="1"/>
</dbReference>
<feature type="domain" description="NB-ARC" evidence="6">
    <location>
        <begin position="170"/>
        <end position="331"/>
    </location>
</feature>
<evidence type="ECO:0000259" key="6">
    <source>
        <dbReference type="Pfam" id="PF00931"/>
    </source>
</evidence>
<dbReference type="InParanoid" id="A0A7N2LEU7"/>
<dbReference type="FunFam" id="3.40.50.300:FF:001091">
    <property type="entry name" value="Probable disease resistance protein At1g61300"/>
    <property type="match status" value="1"/>
</dbReference>
<keyword evidence="2" id="KW-0677">Repeat</keyword>
<keyword evidence="1" id="KW-0433">Leucine-rich repeat</keyword>
<keyword evidence="11" id="KW-1185">Reference proteome</keyword>
<dbReference type="GO" id="GO:0005524">
    <property type="term" value="F:ATP binding"/>
    <property type="evidence" value="ECO:0007669"/>
    <property type="project" value="UniProtKB-KW"/>
</dbReference>
<evidence type="ECO:0000313" key="11">
    <source>
        <dbReference type="Proteomes" id="UP000594261"/>
    </source>
</evidence>
<evidence type="ECO:0000313" key="10">
    <source>
        <dbReference type="EnsemblPlants" id="QL04p021400:mrna"/>
    </source>
</evidence>
<accession>A0A7N2LEU7</accession>
<keyword evidence="5" id="KW-0067">ATP-binding</keyword>
<dbReference type="InterPro" id="IPR027417">
    <property type="entry name" value="P-loop_NTPase"/>
</dbReference>
<dbReference type="Pfam" id="PF18052">
    <property type="entry name" value="Rx_N"/>
    <property type="match status" value="1"/>
</dbReference>
<evidence type="ECO:0000259" key="8">
    <source>
        <dbReference type="Pfam" id="PF23598"/>
    </source>
</evidence>
<dbReference type="InterPro" id="IPR041118">
    <property type="entry name" value="Rx_N"/>
</dbReference>
<evidence type="ECO:0000256" key="5">
    <source>
        <dbReference type="ARBA" id="ARBA00022840"/>
    </source>
</evidence>
<dbReference type="SUPFAM" id="SSF52540">
    <property type="entry name" value="P-loop containing nucleoside triphosphate hydrolases"/>
    <property type="match status" value="1"/>
</dbReference>
<evidence type="ECO:0000256" key="2">
    <source>
        <dbReference type="ARBA" id="ARBA00022737"/>
    </source>
</evidence>
<dbReference type="Gramene" id="QL04p021400:mrna">
    <property type="protein sequence ID" value="QL04p021400:mrna"/>
    <property type="gene ID" value="QL04p021400"/>
</dbReference>
<feature type="domain" description="Disease resistance N-terminal" evidence="7">
    <location>
        <begin position="12"/>
        <end position="97"/>
    </location>
</feature>
<dbReference type="InterPro" id="IPR002182">
    <property type="entry name" value="NB-ARC"/>
</dbReference>
<evidence type="ECO:0000256" key="1">
    <source>
        <dbReference type="ARBA" id="ARBA00022614"/>
    </source>
</evidence>
<dbReference type="Proteomes" id="UP000594261">
    <property type="component" value="Chromosome 4"/>
</dbReference>
<sequence>MVDGALFQLAGKVLELLGSITLPEVKLAFGVKIEIENLKNTVSTVQAVILDAEKQSSHSHLIKDWLRKLKDVLHDADDLLDSISTEVLRHKVMSGNKMTKEVRIFFSSSNQFAFSLKMGHEIKAIRERLNFIAKDKDDFHFIQSSIEPQIMNRGRETYSFVLEDEIVGRENDKKAIIKCLFNDNVVENISIIPIVGIGGLGKTTLAQLVYNDETVKKYFELKLWICVSDTFDAQQIVKEILKQLTKEKHEESLQLLQNQLREKINGKKYLLVLDDLWNEENNKWLLLRNLLMVGARGSRIIVTTRSESVARIIGAVSWHALRGLPEEKAWTQGFIKLSNRKQRVKDVSQEYFMELLWRSFFQDVKKDELGNIACCKMHDLMHDLATLVAGTESTMLTSSKENIGEKVRHVSFDLKDLLSNLEDSSKELPILMVKGMRIRTVLALSVGIELGKFTCDVLISNLNYLRTLDLSKLDLSLVSHSIGELKHLRYLDLFKNKNIEFLPNSITKLLNLQTLKLSGCDSLKELPQGIKKLVNLRHLDTNCTKLTHMPLGLGHLTSLEILTRFVLKKGGFEASSYSWCKKKQARFGGGLSELKELSNLGGSLWIEKLGHGEDDMLECKATNMKEKQHLEELLLWWEWDDGESEYEDITSNVLGGSSSSSSKTPFFPSLSSLILDKCPNLKGWWRNSDDDVNEPHHLLLPSFPPCLSKLQILGCLNLTSMPPFPYLKEELVLRIASWKVLEQTMKMGATTSTSSSCYFPLSQLQYLKLYSVNNLESLPEEWLQNLVSLRKLEIYKCDGLIFRPWIANLTSLQFLTFWECAKLTSLPQGIRSLTSLTELKLTDCPLLRQRYKRQIGEDWSIIAHVPRVILDYENQQEETIFSELNTNSFVPVFEVLFSII</sequence>
<dbReference type="Pfam" id="PF00931">
    <property type="entry name" value="NB-ARC"/>
    <property type="match status" value="1"/>
</dbReference>
<feature type="domain" description="R13L1/DRL21-like LRR repeat region" evidence="9">
    <location>
        <begin position="783"/>
        <end position="844"/>
    </location>
</feature>
<dbReference type="Pfam" id="PF25019">
    <property type="entry name" value="LRR_R13L1-DRL21"/>
    <property type="match status" value="1"/>
</dbReference>
<reference evidence="10" key="2">
    <citation type="submission" date="2021-01" db="UniProtKB">
        <authorList>
            <consortium name="EnsemblPlants"/>
        </authorList>
    </citation>
    <scope>IDENTIFICATION</scope>
</reference>
<dbReference type="InterPro" id="IPR056789">
    <property type="entry name" value="LRR_R13L1-DRL21"/>
</dbReference>
<protein>
    <submittedName>
        <fullName evidence="10">Uncharacterized protein</fullName>
    </submittedName>
</protein>
<reference evidence="10 11" key="1">
    <citation type="journal article" date="2016" name="G3 (Bethesda)">
        <title>First Draft Assembly and Annotation of the Genome of a California Endemic Oak Quercus lobata Nee (Fagaceae).</title>
        <authorList>
            <person name="Sork V.L."/>
            <person name="Fitz-Gibbon S.T."/>
            <person name="Puiu D."/>
            <person name="Crepeau M."/>
            <person name="Gugger P.F."/>
            <person name="Sherman R."/>
            <person name="Stevens K."/>
            <person name="Langley C.H."/>
            <person name="Pellegrini M."/>
            <person name="Salzberg S.L."/>
        </authorList>
    </citation>
    <scope>NUCLEOTIDE SEQUENCE [LARGE SCALE GENOMIC DNA]</scope>
    <source>
        <strain evidence="10 11">cv. SW786</strain>
    </source>
</reference>